<dbReference type="GO" id="GO:0016853">
    <property type="term" value="F:isomerase activity"/>
    <property type="evidence" value="ECO:0007669"/>
    <property type="project" value="UniProtKB-KW"/>
</dbReference>
<dbReference type="Pfam" id="PF01261">
    <property type="entry name" value="AP_endonuc_2"/>
    <property type="match status" value="1"/>
</dbReference>
<proteinExistence type="predicted"/>
<evidence type="ECO:0000259" key="1">
    <source>
        <dbReference type="Pfam" id="PF01261"/>
    </source>
</evidence>
<evidence type="ECO:0000313" key="3">
    <source>
        <dbReference type="Proteomes" id="UP000198510"/>
    </source>
</evidence>
<sequence>MNTTSLSRRKALAGIGLAASASLLPLSLHSRPKTPPTESPFRYSLNMSTLRGQKLGFRKELEVAAQAGYDGVEIWINSLQEYLKQGHTPQEVRRMIGDLGIKVEDAIGFATWIVDDPTTRRKGMDQAKQEMELLAEIGCPRTAAPPMGATEQPGLDLMAAAERYRALLEIGDQTGVVPQLEIWGFSKNLHTLAQVMFVAVASQHPQAHILPDVYHLYRGGSDIASLRLVNGEAIDVFHMNDYPTAPPREQLKDSHRLYPGDGTGPLVEIIKTLYRAGGPKLLSLELFNEAYWKQDALQVAKTGLAKMKAVVEKAMQS</sequence>
<dbReference type="InterPro" id="IPR036237">
    <property type="entry name" value="Xyl_isomerase-like_sf"/>
</dbReference>
<evidence type="ECO:0000313" key="2">
    <source>
        <dbReference type="EMBL" id="SDL26948.1"/>
    </source>
</evidence>
<gene>
    <name evidence="2" type="ORF">SAMN05421823_10562</name>
</gene>
<dbReference type="InterPro" id="IPR050312">
    <property type="entry name" value="IolE/XylAMocC-like"/>
</dbReference>
<keyword evidence="2" id="KW-0413">Isomerase</keyword>
<reference evidence="2 3" key="1">
    <citation type="submission" date="2016-10" db="EMBL/GenBank/DDBJ databases">
        <authorList>
            <person name="de Groot N.N."/>
        </authorList>
    </citation>
    <scope>NUCLEOTIDE SEQUENCE [LARGE SCALE GENOMIC DNA]</scope>
    <source>
        <strain evidence="2 3">DSM 25186</strain>
    </source>
</reference>
<dbReference type="EMBL" id="FNFO01000005">
    <property type="protein sequence ID" value="SDL26948.1"/>
    <property type="molecule type" value="Genomic_DNA"/>
</dbReference>
<organism evidence="2 3">
    <name type="scientific">Catalinimonas alkaloidigena</name>
    <dbReference type="NCBI Taxonomy" id="1075417"/>
    <lineage>
        <taxon>Bacteria</taxon>
        <taxon>Pseudomonadati</taxon>
        <taxon>Bacteroidota</taxon>
        <taxon>Cytophagia</taxon>
        <taxon>Cytophagales</taxon>
        <taxon>Catalimonadaceae</taxon>
        <taxon>Catalinimonas</taxon>
    </lineage>
</organism>
<protein>
    <submittedName>
        <fullName evidence="2">Sugar phosphate isomerase/epimerase</fullName>
    </submittedName>
</protein>
<keyword evidence="3" id="KW-1185">Reference proteome</keyword>
<name>A0A1G9INU9_9BACT</name>
<accession>A0A1G9INU9</accession>
<dbReference type="InterPro" id="IPR013022">
    <property type="entry name" value="Xyl_isomerase-like_TIM-brl"/>
</dbReference>
<dbReference type="OrthoDB" id="930834at2"/>
<dbReference type="Proteomes" id="UP000198510">
    <property type="component" value="Unassembled WGS sequence"/>
</dbReference>
<dbReference type="PANTHER" id="PTHR12110:SF48">
    <property type="entry name" value="BLL3656 PROTEIN"/>
    <property type="match status" value="1"/>
</dbReference>
<dbReference type="AlphaFoldDB" id="A0A1G9INU9"/>
<dbReference type="SUPFAM" id="SSF51658">
    <property type="entry name" value="Xylose isomerase-like"/>
    <property type="match status" value="1"/>
</dbReference>
<dbReference type="PANTHER" id="PTHR12110">
    <property type="entry name" value="HYDROXYPYRUVATE ISOMERASE"/>
    <property type="match status" value="1"/>
</dbReference>
<feature type="domain" description="Xylose isomerase-like TIM barrel" evidence="1">
    <location>
        <begin position="61"/>
        <end position="305"/>
    </location>
</feature>
<dbReference type="STRING" id="1075417.SAMN05421823_10562"/>
<dbReference type="Gene3D" id="3.20.20.150">
    <property type="entry name" value="Divalent-metal-dependent TIM barrel enzymes"/>
    <property type="match status" value="1"/>
</dbReference>